<evidence type="ECO:0000313" key="2">
    <source>
        <dbReference type="EMBL" id="MFI6504430.1"/>
    </source>
</evidence>
<keyword evidence="1" id="KW-1133">Transmembrane helix</keyword>
<dbReference type="Proteomes" id="UP001612741">
    <property type="component" value="Unassembled WGS sequence"/>
</dbReference>
<protein>
    <submittedName>
        <fullName evidence="2">Uncharacterized protein</fullName>
    </submittedName>
</protein>
<sequence length="50" mass="5346">MSEVLAAQETVRSVIQVLLTMVIAVGWLALFDSAQRGLTVLTRWGSAVTG</sequence>
<accession>A0ABW7Z8C0</accession>
<comment type="caution">
    <text evidence="2">The sequence shown here is derived from an EMBL/GenBank/DDBJ whole genome shotgun (WGS) entry which is preliminary data.</text>
</comment>
<reference evidence="2 3" key="1">
    <citation type="submission" date="2024-10" db="EMBL/GenBank/DDBJ databases">
        <title>The Natural Products Discovery Center: Release of the First 8490 Sequenced Strains for Exploring Actinobacteria Biosynthetic Diversity.</title>
        <authorList>
            <person name="Kalkreuter E."/>
            <person name="Kautsar S.A."/>
            <person name="Yang D."/>
            <person name="Bader C.D."/>
            <person name="Teijaro C.N."/>
            <person name="Fluegel L."/>
            <person name="Davis C.M."/>
            <person name="Simpson J.R."/>
            <person name="Lauterbach L."/>
            <person name="Steele A.D."/>
            <person name="Gui C."/>
            <person name="Meng S."/>
            <person name="Li G."/>
            <person name="Viehrig K."/>
            <person name="Ye F."/>
            <person name="Su P."/>
            <person name="Kiefer A.F."/>
            <person name="Nichols A."/>
            <person name="Cepeda A.J."/>
            <person name="Yan W."/>
            <person name="Fan B."/>
            <person name="Jiang Y."/>
            <person name="Adhikari A."/>
            <person name="Zheng C.-J."/>
            <person name="Schuster L."/>
            <person name="Cowan T.M."/>
            <person name="Smanski M.J."/>
            <person name="Chevrette M.G."/>
            <person name="De Carvalho L.P.S."/>
            <person name="Shen B."/>
        </authorList>
    </citation>
    <scope>NUCLEOTIDE SEQUENCE [LARGE SCALE GENOMIC DNA]</scope>
    <source>
        <strain evidence="2 3">NPDC050545</strain>
    </source>
</reference>
<feature type="transmembrane region" description="Helical" evidence="1">
    <location>
        <begin position="13"/>
        <end position="31"/>
    </location>
</feature>
<name>A0ABW7Z8C0_9ACTN</name>
<gene>
    <name evidence="2" type="ORF">ACIBG2_44090</name>
</gene>
<evidence type="ECO:0000256" key="1">
    <source>
        <dbReference type="SAM" id="Phobius"/>
    </source>
</evidence>
<dbReference type="EMBL" id="JBITGY010000015">
    <property type="protein sequence ID" value="MFI6504430.1"/>
    <property type="molecule type" value="Genomic_DNA"/>
</dbReference>
<keyword evidence="1" id="KW-0812">Transmembrane</keyword>
<keyword evidence="3" id="KW-1185">Reference proteome</keyword>
<organism evidence="2 3">
    <name type="scientific">Nonomuraea typhae</name>
    <dbReference type="NCBI Taxonomy" id="2603600"/>
    <lineage>
        <taxon>Bacteria</taxon>
        <taxon>Bacillati</taxon>
        <taxon>Actinomycetota</taxon>
        <taxon>Actinomycetes</taxon>
        <taxon>Streptosporangiales</taxon>
        <taxon>Streptosporangiaceae</taxon>
        <taxon>Nonomuraea</taxon>
    </lineage>
</organism>
<evidence type="ECO:0000313" key="3">
    <source>
        <dbReference type="Proteomes" id="UP001612741"/>
    </source>
</evidence>
<keyword evidence="1" id="KW-0472">Membrane</keyword>
<dbReference type="RefSeq" id="WP_397090176.1">
    <property type="nucleotide sequence ID" value="NZ_JBITGY010000015.1"/>
</dbReference>
<proteinExistence type="predicted"/>